<gene>
    <name evidence="2" type="ORF">G5C33_12015</name>
</gene>
<sequence>MTGDVVRCRWAEGDALMTTYHDREWGVPVRDSRLLWEMLMLEGFQAGLSWRTILHRREGFRRAFAGFDPVKVAAFGPEDIARLMADEGIIRSRAKIEATIGAARILCDMVGSGEDFGVWAWELAGGAPVDSGGRDIPTKTATSEAMSKALKARGFKFVGPVIVYAWMQAVGMVNDHAPECFRRQAVAA</sequence>
<name>A0A6G6Y673_9SPHN</name>
<dbReference type="GO" id="GO:0006284">
    <property type="term" value="P:base-excision repair"/>
    <property type="evidence" value="ECO:0007669"/>
    <property type="project" value="InterPro"/>
</dbReference>
<feature type="binding site" evidence="1">
    <location>
        <position position="21"/>
    </location>
    <ligand>
        <name>Zn(2+)</name>
        <dbReference type="ChEBI" id="CHEBI:29105"/>
    </ligand>
</feature>
<proteinExistence type="predicted"/>
<reference evidence="2 3" key="1">
    <citation type="submission" date="2020-02" db="EMBL/GenBank/DDBJ databases">
        <authorList>
            <person name="Zheng R.K."/>
            <person name="Sun C.M."/>
        </authorList>
    </citation>
    <scope>NUCLEOTIDE SEQUENCE [LARGE SCALE GENOMIC DNA]</scope>
    <source>
        <strain evidence="3">zrk23</strain>
    </source>
</reference>
<accession>A0A6G6Y673</accession>
<dbReference type="Gene3D" id="1.10.340.30">
    <property type="entry name" value="Hypothetical protein, domain 2"/>
    <property type="match status" value="1"/>
</dbReference>
<dbReference type="PANTHER" id="PTHR30037">
    <property type="entry name" value="DNA-3-METHYLADENINE GLYCOSYLASE 1"/>
    <property type="match status" value="1"/>
</dbReference>
<organism evidence="2 3">
    <name type="scientific">Stakelama tenebrarum</name>
    <dbReference type="NCBI Taxonomy" id="2711215"/>
    <lineage>
        <taxon>Bacteria</taxon>
        <taxon>Pseudomonadati</taxon>
        <taxon>Pseudomonadota</taxon>
        <taxon>Alphaproteobacteria</taxon>
        <taxon>Sphingomonadales</taxon>
        <taxon>Sphingomonadaceae</taxon>
        <taxon>Stakelama</taxon>
    </lineage>
</organism>
<feature type="binding site" evidence="1">
    <location>
        <position position="180"/>
    </location>
    <ligand>
        <name>Zn(2+)</name>
        <dbReference type="ChEBI" id="CHEBI:29105"/>
    </ligand>
</feature>
<evidence type="ECO:0000313" key="3">
    <source>
        <dbReference type="Proteomes" id="UP000501568"/>
    </source>
</evidence>
<feature type="binding site" evidence="1">
    <location>
        <position position="8"/>
    </location>
    <ligand>
        <name>Zn(2+)</name>
        <dbReference type="ChEBI" id="CHEBI:29105"/>
    </ligand>
</feature>
<evidence type="ECO:0000256" key="1">
    <source>
        <dbReference type="PIRSR" id="PIRSR605019-1"/>
    </source>
</evidence>
<dbReference type="KEGG" id="spzr:G5C33_12015"/>
<dbReference type="EMBL" id="CP049109">
    <property type="protein sequence ID" value="QIG80432.1"/>
    <property type="molecule type" value="Genomic_DNA"/>
</dbReference>
<dbReference type="Proteomes" id="UP000501568">
    <property type="component" value="Chromosome"/>
</dbReference>
<dbReference type="InterPro" id="IPR011257">
    <property type="entry name" value="DNA_glycosylase"/>
</dbReference>
<keyword evidence="1" id="KW-0479">Metal-binding</keyword>
<dbReference type="GO" id="GO:0046872">
    <property type="term" value="F:metal ion binding"/>
    <property type="evidence" value="ECO:0007669"/>
    <property type="project" value="UniProtKB-KW"/>
</dbReference>
<dbReference type="InterPro" id="IPR052891">
    <property type="entry name" value="DNA-3mA_glycosylase"/>
</dbReference>
<dbReference type="GO" id="GO:0008725">
    <property type="term" value="F:DNA-3-methyladenine glycosylase activity"/>
    <property type="evidence" value="ECO:0007669"/>
    <property type="project" value="InterPro"/>
</dbReference>
<protein>
    <submittedName>
        <fullName evidence="2">DNA-3-methyladenine glycosylase I</fullName>
    </submittedName>
</protein>
<keyword evidence="3" id="KW-1185">Reference proteome</keyword>
<dbReference type="PANTHER" id="PTHR30037:SF4">
    <property type="entry name" value="DNA-3-METHYLADENINE GLYCOSYLASE I"/>
    <property type="match status" value="1"/>
</dbReference>
<dbReference type="InterPro" id="IPR005019">
    <property type="entry name" value="Adenine_glyco"/>
</dbReference>
<keyword evidence="1" id="KW-0862">Zinc</keyword>
<dbReference type="Pfam" id="PF03352">
    <property type="entry name" value="Adenine_glyco"/>
    <property type="match status" value="1"/>
</dbReference>
<feature type="binding site" evidence="1">
    <location>
        <position position="176"/>
    </location>
    <ligand>
        <name>Zn(2+)</name>
        <dbReference type="ChEBI" id="CHEBI:29105"/>
    </ligand>
</feature>
<dbReference type="AlphaFoldDB" id="A0A6G6Y673"/>
<evidence type="ECO:0000313" key="2">
    <source>
        <dbReference type="EMBL" id="QIG80432.1"/>
    </source>
</evidence>
<dbReference type="SUPFAM" id="SSF48150">
    <property type="entry name" value="DNA-glycosylase"/>
    <property type="match status" value="1"/>
</dbReference>